<evidence type="ECO:0000313" key="2">
    <source>
        <dbReference type="Proteomes" id="UP000006038"/>
    </source>
</evidence>
<dbReference type="eggNOG" id="ENOG502S2H2">
    <property type="taxonomic scope" value="Eukaryota"/>
</dbReference>
<dbReference type="AlphaFoldDB" id="J3N8U4"/>
<dbReference type="InterPro" id="IPR050232">
    <property type="entry name" value="FBL13/AtMIF1-like"/>
</dbReference>
<keyword evidence="2" id="KW-1185">Reference proteome</keyword>
<organism evidence="1">
    <name type="scientific">Oryza brachyantha</name>
    <name type="common">malo sina</name>
    <dbReference type="NCBI Taxonomy" id="4533"/>
    <lineage>
        <taxon>Eukaryota</taxon>
        <taxon>Viridiplantae</taxon>
        <taxon>Streptophyta</taxon>
        <taxon>Embryophyta</taxon>
        <taxon>Tracheophyta</taxon>
        <taxon>Spermatophyta</taxon>
        <taxon>Magnoliopsida</taxon>
        <taxon>Liliopsida</taxon>
        <taxon>Poales</taxon>
        <taxon>Poaceae</taxon>
        <taxon>BOP clade</taxon>
        <taxon>Oryzoideae</taxon>
        <taxon>Oryzeae</taxon>
        <taxon>Oryzinae</taxon>
        <taxon>Oryza</taxon>
    </lineage>
</organism>
<dbReference type="Proteomes" id="UP000006038">
    <property type="component" value="Chromosome 11"/>
</dbReference>
<dbReference type="Gene3D" id="3.80.10.10">
    <property type="entry name" value="Ribonuclease Inhibitor"/>
    <property type="match status" value="1"/>
</dbReference>
<name>J3N8U4_ORYBR</name>
<dbReference type="OMA" id="PPETHHE"/>
<reference evidence="1" key="1">
    <citation type="journal article" date="2013" name="Nat. Commun.">
        <title>Whole-genome sequencing of Oryza brachyantha reveals mechanisms underlying Oryza genome evolution.</title>
        <authorList>
            <person name="Chen J."/>
            <person name="Huang Q."/>
            <person name="Gao D."/>
            <person name="Wang J."/>
            <person name="Lang Y."/>
            <person name="Liu T."/>
            <person name="Li B."/>
            <person name="Bai Z."/>
            <person name="Luis Goicoechea J."/>
            <person name="Liang C."/>
            <person name="Chen C."/>
            <person name="Zhang W."/>
            <person name="Sun S."/>
            <person name="Liao Y."/>
            <person name="Zhang X."/>
            <person name="Yang L."/>
            <person name="Song C."/>
            <person name="Wang M."/>
            <person name="Shi J."/>
            <person name="Liu G."/>
            <person name="Liu J."/>
            <person name="Zhou H."/>
            <person name="Zhou W."/>
            <person name="Yu Q."/>
            <person name="An N."/>
            <person name="Chen Y."/>
            <person name="Cai Q."/>
            <person name="Wang B."/>
            <person name="Liu B."/>
            <person name="Min J."/>
            <person name="Huang Y."/>
            <person name="Wu H."/>
            <person name="Li Z."/>
            <person name="Zhang Y."/>
            <person name="Yin Y."/>
            <person name="Song W."/>
            <person name="Jiang J."/>
            <person name="Jackson S.A."/>
            <person name="Wing R.A."/>
            <person name="Wang J."/>
            <person name="Chen M."/>
        </authorList>
    </citation>
    <scope>NUCLEOTIDE SEQUENCE [LARGE SCALE GENOMIC DNA]</scope>
    <source>
        <strain evidence="1">cv. IRGC 101232</strain>
    </source>
</reference>
<evidence type="ECO:0008006" key="3">
    <source>
        <dbReference type="Google" id="ProtNLM"/>
    </source>
</evidence>
<evidence type="ECO:0000313" key="1">
    <source>
        <dbReference type="EnsemblPlants" id="OB11G22300.1"/>
    </source>
</evidence>
<dbReference type="HOGENOM" id="CLU_788401_0_0_1"/>
<sequence length="352" mass="38190">MVDYDSSNCWTVDQWITYATRQASPEYGLELDLRLRRVKLCSRPCTLRGAGRAYGDQQEPFVFGEDATGAQAAGVHRPEGPLLLRGAALAFSRPLPSRAAGDHRAAVARDAGPGPRLRRGERRAPAHLRLPRLADLTLEACDTVTELSVAGLRLRRLAVLCCHRLDTVAVDASELQAFEYRGAVPETSFLVTTRHGGSGSSTSVAYCVVDICGQEVTSPSELAQLSAFLRLFAGAKHLHLESIRLGSVIDNAAAFATLPAFSSLRDLELRGCLPDDDGEAIVAAVTRLLEHAPNLEALSLVFHPEPLPACDRAHHTYRKEEEIYDKHLLRYNRHSVLAGGGGGEAPSCLRRG</sequence>
<protein>
    <recommendedName>
        <fullName evidence="3">FBD domain-containing protein</fullName>
    </recommendedName>
</protein>
<proteinExistence type="predicted"/>
<dbReference type="EnsemblPlants" id="OB11G22300.1">
    <property type="protein sequence ID" value="OB11G22300.1"/>
    <property type="gene ID" value="OB11G22300"/>
</dbReference>
<dbReference type="InterPro" id="IPR032675">
    <property type="entry name" value="LRR_dom_sf"/>
</dbReference>
<reference evidence="1" key="2">
    <citation type="submission" date="2013-04" db="UniProtKB">
        <authorList>
            <consortium name="EnsemblPlants"/>
        </authorList>
    </citation>
    <scope>IDENTIFICATION</scope>
</reference>
<dbReference type="PANTHER" id="PTHR31900">
    <property type="entry name" value="F-BOX/RNI SUPERFAMILY PROTEIN-RELATED"/>
    <property type="match status" value="1"/>
</dbReference>
<dbReference type="Gramene" id="OB11G22300.1">
    <property type="protein sequence ID" value="OB11G22300.1"/>
    <property type="gene ID" value="OB11G22300"/>
</dbReference>
<accession>J3N8U4</accession>
<dbReference type="PANTHER" id="PTHR31900:SF30">
    <property type="entry name" value="SUPERFAMILY PROTEIN, PUTATIVE-RELATED"/>
    <property type="match status" value="1"/>
</dbReference>